<accession>A0A8H4CJN0</accession>
<dbReference type="Gene3D" id="1.20.245.10">
    <property type="entry name" value="Lipoxygenase-1, Domain 5"/>
    <property type="match status" value="1"/>
</dbReference>
<dbReference type="GO" id="GO:0044281">
    <property type="term" value="P:small molecule metabolic process"/>
    <property type="evidence" value="ECO:0007669"/>
    <property type="project" value="UniProtKB-ARBA"/>
</dbReference>
<sequence>MSATTQSMLDPHFARYRDILNSEIPNQVEDAPMDVWDRGVFLNELQRQRIALRPDANGETDGSLVADQGLEKGTYQGTYATSSFAARGVDAPFPVKRELADKQAVCIWSNPADSYPPHLELPQKLHDDLEKYQLDMNQIPNFNKDYRDYINAVAQAFTQLVPADIAMEGAPFAGPTILKCEEYNRSNPRPKTYIMDGENLGNPLDWYSDARFAQQLLSGVNPSTITKASTEIIKAFANEAGKQGLQNMMDLLSQTKDFLAPDYSYFRKAMQPGFHTLWPTLDSLRLCADCHLQLHDNGRLHPLAIALDFKGSLENSKDDQPWRYAKTCAQTADWAKHEATTHLVDTHMIEEVIMLQPTAQFPENICCMRF</sequence>
<dbReference type="PANTHER" id="PTHR11771">
    <property type="entry name" value="LIPOXYGENASE"/>
    <property type="match status" value="1"/>
</dbReference>
<dbReference type="AlphaFoldDB" id="A0A8H4CJN0"/>
<evidence type="ECO:0000313" key="1">
    <source>
        <dbReference type="EMBL" id="KAF3805208.1"/>
    </source>
</evidence>
<reference evidence="1" key="2">
    <citation type="submission" date="2020-03" db="EMBL/GenBank/DDBJ databases">
        <authorList>
            <person name="Fu F.-F."/>
            <person name="Chen J."/>
        </authorList>
    </citation>
    <scope>NUCLEOTIDE SEQUENCE</scope>
    <source>
        <strain evidence="1">Lc1</strain>
    </source>
</reference>
<dbReference type="SUPFAM" id="SSF48484">
    <property type="entry name" value="Lipoxigenase"/>
    <property type="match status" value="1"/>
</dbReference>
<dbReference type="GO" id="GO:0016702">
    <property type="term" value="F:oxidoreductase activity, acting on single donors with incorporation of molecular oxygen, incorporation of two atoms of oxygen"/>
    <property type="evidence" value="ECO:0007669"/>
    <property type="project" value="InterPro"/>
</dbReference>
<dbReference type="GO" id="GO:0034440">
    <property type="term" value="P:lipid oxidation"/>
    <property type="evidence" value="ECO:0007669"/>
    <property type="project" value="InterPro"/>
</dbReference>
<dbReference type="InterPro" id="IPR000907">
    <property type="entry name" value="LipOase"/>
</dbReference>
<dbReference type="InterPro" id="IPR036226">
    <property type="entry name" value="LipOase_C_sf"/>
</dbReference>
<evidence type="ECO:0000313" key="2">
    <source>
        <dbReference type="Proteomes" id="UP000613401"/>
    </source>
</evidence>
<dbReference type="GO" id="GO:0046872">
    <property type="term" value="F:metal ion binding"/>
    <property type="evidence" value="ECO:0007669"/>
    <property type="project" value="InterPro"/>
</dbReference>
<keyword evidence="2" id="KW-1185">Reference proteome</keyword>
<dbReference type="RefSeq" id="XP_045264367.1">
    <property type="nucleotide sequence ID" value="XM_045410408.1"/>
</dbReference>
<dbReference type="Proteomes" id="UP000613401">
    <property type="component" value="Unassembled WGS sequence"/>
</dbReference>
<organism evidence="1 2">
    <name type="scientific">Colletotrichum gloeosporioides</name>
    <name type="common">Anthracnose fungus</name>
    <name type="synonym">Glomerella cingulata</name>
    <dbReference type="NCBI Taxonomy" id="474922"/>
    <lineage>
        <taxon>Eukaryota</taxon>
        <taxon>Fungi</taxon>
        <taxon>Dikarya</taxon>
        <taxon>Ascomycota</taxon>
        <taxon>Pezizomycotina</taxon>
        <taxon>Sordariomycetes</taxon>
        <taxon>Hypocreomycetidae</taxon>
        <taxon>Glomerellales</taxon>
        <taxon>Glomerellaceae</taxon>
        <taxon>Colletotrichum</taxon>
        <taxon>Colletotrichum gloeosporioides species complex</taxon>
    </lineage>
</organism>
<comment type="caution">
    <text evidence="1">The sequence shown here is derived from an EMBL/GenBank/DDBJ whole genome shotgun (WGS) entry which is preliminary data.</text>
</comment>
<reference evidence="1" key="1">
    <citation type="journal article" date="2020" name="Phytopathology">
        <title>Genome sequence and comparative analysis of Colletotrichum gloeosporioides isolated from Liriodendron leaves.</title>
        <authorList>
            <person name="Fu F.F."/>
            <person name="Hao Z."/>
            <person name="Wang P."/>
            <person name="Lu Y."/>
            <person name="Xue L.J."/>
            <person name="Wei G."/>
            <person name="Tian Y."/>
            <person name="Baishi H."/>
            <person name="Xu H."/>
            <person name="Shi J."/>
            <person name="Cheng T."/>
            <person name="Wang G."/>
            <person name="Yi Y."/>
            <person name="Chen J."/>
        </authorList>
    </citation>
    <scope>NUCLEOTIDE SEQUENCE</scope>
    <source>
        <strain evidence="1">Lc1</strain>
    </source>
</reference>
<dbReference type="GeneID" id="69017613"/>
<dbReference type="EMBL" id="WVTB01000046">
    <property type="protein sequence ID" value="KAF3805208.1"/>
    <property type="molecule type" value="Genomic_DNA"/>
</dbReference>
<gene>
    <name evidence="1" type="ORF">GCG54_00010485</name>
</gene>
<proteinExistence type="predicted"/>
<protein>
    <submittedName>
        <fullName evidence="1">Uncharacterized protein</fullName>
    </submittedName>
</protein>
<name>A0A8H4CJN0_COLGL</name>